<dbReference type="Gene3D" id="3.30.565.60">
    <property type="match status" value="1"/>
</dbReference>
<dbReference type="InterPro" id="IPR036390">
    <property type="entry name" value="WH_DNA-bd_sf"/>
</dbReference>
<reference evidence="3" key="1">
    <citation type="submission" date="2018-08" db="EMBL/GenBank/DDBJ databases">
        <authorList>
            <person name="Liu Z.-W."/>
            <person name="Du Z.-J."/>
        </authorList>
    </citation>
    <scope>NUCLEOTIDE SEQUENCE [LARGE SCALE GENOMIC DNA]</scope>
    <source>
        <strain evidence="3">H4X</strain>
    </source>
</reference>
<dbReference type="EMBL" id="QRGR01000001">
    <property type="protein sequence ID" value="RDV17280.1"/>
    <property type="molecule type" value="Genomic_DNA"/>
</dbReference>
<evidence type="ECO:0000313" key="2">
    <source>
        <dbReference type="EMBL" id="RDV17280.1"/>
    </source>
</evidence>
<dbReference type="Gene3D" id="3.30.950.30">
    <property type="entry name" value="Schlafen, AAA domain"/>
    <property type="match status" value="1"/>
</dbReference>
<feature type="domain" description="Schlafen AlbA-2" evidence="1">
    <location>
        <begin position="9"/>
        <end position="123"/>
    </location>
</feature>
<dbReference type="PANTHER" id="PTHR30595:SF6">
    <property type="entry name" value="SCHLAFEN ALBA-2 DOMAIN-CONTAINING PROTEIN"/>
    <property type="match status" value="1"/>
</dbReference>
<name>A0A3D8LIL3_9BACT</name>
<organism evidence="2 3">
    <name type="scientific">Pontibacter diazotrophicus</name>
    <dbReference type="NCBI Taxonomy" id="1400979"/>
    <lineage>
        <taxon>Bacteria</taxon>
        <taxon>Pseudomonadati</taxon>
        <taxon>Bacteroidota</taxon>
        <taxon>Cytophagia</taxon>
        <taxon>Cytophagales</taxon>
        <taxon>Hymenobacteraceae</taxon>
        <taxon>Pontibacter</taxon>
    </lineage>
</organism>
<dbReference type="InterPro" id="IPR036388">
    <property type="entry name" value="WH-like_DNA-bd_sf"/>
</dbReference>
<dbReference type="AlphaFoldDB" id="A0A3D8LIL3"/>
<proteinExistence type="predicted"/>
<comment type="caution">
    <text evidence="2">The sequence shown here is derived from an EMBL/GenBank/DDBJ whole genome shotgun (WGS) entry which is preliminary data.</text>
</comment>
<evidence type="ECO:0000259" key="1">
    <source>
        <dbReference type="Pfam" id="PF04326"/>
    </source>
</evidence>
<protein>
    <submittedName>
        <fullName evidence="2">AAA family ATPase</fullName>
    </submittedName>
</protein>
<evidence type="ECO:0000313" key="3">
    <source>
        <dbReference type="Proteomes" id="UP000256708"/>
    </source>
</evidence>
<dbReference type="Pfam" id="PF04326">
    <property type="entry name" value="SLFN_AlbA_2"/>
    <property type="match status" value="1"/>
</dbReference>
<dbReference type="InterPro" id="IPR007421">
    <property type="entry name" value="Schlafen_AlbA_2_dom"/>
</dbReference>
<keyword evidence="3" id="KW-1185">Reference proteome</keyword>
<dbReference type="Gene3D" id="1.10.10.10">
    <property type="entry name" value="Winged helix-like DNA-binding domain superfamily/Winged helix DNA-binding domain"/>
    <property type="match status" value="1"/>
</dbReference>
<dbReference type="Proteomes" id="UP000256708">
    <property type="component" value="Unassembled WGS sequence"/>
</dbReference>
<dbReference type="InterPro" id="IPR038475">
    <property type="entry name" value="RecG_C_sf"/>
</dbReference>
<gene>
    <name evidence="2" type="ORF">DXT99_01460</name>
</gene>
<sequence length="480" mass="53772">MKQLLQQPEGLRLEFKEAKAALPANLFETICAFLNRCGGDILLGVTDDGTVTGIDADKVEQLTKDLVNLTNNAQKLDPPFILHPVVYTLEGATVVHVQVPESSQVHKSKGVVFDRSSDGDYRLTHHTAIAELYNRKSTSYTENTIYPGLRFSDFRPELFPKVRNLIRSRDYNHPWLALDDAQLLHKAGLYRRDLQANREGYTLAAALLLGQDEIIQSALPHYKTDALVRRQNLDRYDDRLYVQTNLIDAYEQLMEFIAKHLPDKFFMEGAVRVSLRSKIFREVVANLLVHREFTNGFPAKLLIYADKVVTENATTPHTYGHLTPDNFSPFPKNPVIAKFFTQLGHVDELGSGILNVNKYLPHYTPGQKPVFDEGDIFRMTIPLEVSQAGGVSGGVHEGISEGINEGINEGISARQLEVLKTIVRQQRSKAVELSKAMDVSQATIERDIKALTAQELITYVGSKKKGKYIATEAGESLAKR</sequence>
<dbReference type="SUPFAM" id="SSF46785">
    <property type="entry name" value="Winged helix' DNA-binding domain"/>
    <property type="match status" value="1"/>
</dbReference>
<dbReference type="PANTHER" id="PTHR30595">
    <property type="entry name" value="GLPR-RELATED TRANSCRIPTIONAL REPRESSOR"/>
    <property type="match status" value="1"/>
</dbReference>
<dbReference type="OrthoDB" id="9807907at2"/>
<accession>A0A3D8LIL3</accession>
<dbReference type="InterPro" id="IPR038461">
    <property type="entry name" value="Schlafen_AlbA_2_dom_sf"/>
</dbReference>